<proteinExistence type="predicted"/>
<organism evidence="1 2">
    <name type="scientific">Rickettsia tillamookensis</name>
    <dbReference type="NCBI Taxonomy" id="2761623"/>
    <lineage>
        <taxon>Bacteria</taxon>
        <taxon>Pseudomonadati</taxon>
        <taxon>Pseudomonadota</taxon>
        <taxon>Alphaproteobacteria</taxon>
        <taxon>Rickettsiales</taxon>
        <taxon>Rickettsiaceae</taxon>
        <taxon>Rickettsieae</taxon>
        <taxon>Rickettsia</taxon>
        <taxon>spotted fever group</taxon>
    </lineage>
</organism>
<accession>A0A9E6MHE3</accession>
<protein>
    <recommendedName>
        <fullName evidence="3">Transposase</fullName>
    </recommendedName>
</protein>
<name>A0A9E6MHE3_9RICK</name>
<dbReference type="Proteomes" id="UP000595296">
    <property type="component" value="Chromosome"/>
</dbReference>
<dbReference type="RefSeq" id="WP_202068197.1">
    <property type="nucleotide sequence ID" value="NZ_CP060138.2"/>
</dbReference>
<reference evidence="1 2" key="1">
    <citation type="journal article" date="2021" name="Int. J. Syst. Evol. Microbiol.">
        <title>Characterization of a novel transitional group Rickettsia species (Rickettsia tillamookensis sp. nov.) from the western black-legged tick, Ixodes pacificus.</title>
        <authorList>
            <person name="Gauthier D.T."/>
            <person name="Karpathy S.E."/>
            <person name="Grizzard S.L."/>
            <person name="Batra D."/>
            <person name="Rowe L.A."/>
            <person name="Paddock C.D."/>
        </authorList>
    </citation>
    <scope>NUCLEOTIDE SEQUENCE [LARGE SCALE GENOMIC DNA]</scope>
    <source>
        <strain evidence="1 2">Tillamook 23</strain>
    </source>
</reference>
<gene>
    <name evidence="1" type="ORF">H6P87_00668</name>
</gene>
<dbReference type="EMBL" id="CP060138">
    <property type="protein sequence ID" value="QQV75122.1"/>
    <property type="molecule type" value="Genomic_DNA"/>
</dbReference>
<evidence type="ECO:0000313" key="2">
    <source>
        <dbReference type="Proteomes" id="UP000595296"/>
    </source>
</evidence>
<keyword evidence="2" id="KW-1185">Reference proteome</keyword>
<evidence type="ECO:0008006" key="3">
    <source>
        <dbReference type="Google" id="ProtNLM"/>
    </source>
</evidence>
<sequence length="56" mass="6517">MKQYIDLMPHQKSKYNEGKAEGKAEIARKMLIKGVLLEDIIELTELSLEEIEKLKE</sequence>
<evidence type="ECO:0000313" key="1">
    <source>
        <dbReference type="EMBL" id="QQV75122.1"/>
    </source>
</evidence>